<proteinExistence type="predicted"/>
<dbReference type="PANTHER" id="PTHR30136:SF35">
    <property type="entry name" value="HTH-TYPE TRANSCRIPTIONAL REGULATOR RV1719"/>
    <property type="match status" value="1"/>
</dbReference>
<sequence>MSDDPRSLTTIRRAFEVLDVLQETNGAGPTELARRMDLPSSTMYDYLRTLHETGYVTREDGEYRLSPRIYTMAGRMKHRDRLFQTAKPEMKRVANDTDELVGLTIEHDGKGLILHQEEGPQALNLGTYPGAMTPLHTHASGKVILAYLPDDEAEAILRDGPLAQRTERTVTDPDALRAERERIQERGYAVDWDEQVIGMGMIAVPILIDERLHGALNIVAPTGRVQNESYQEELRQKIEESVNRISINYQYGGSGTPREP</sequence>
<organism evidence="6 8">
    <name type="scientific">Halarchaeum rubridurum</name>
    <dbReference type="NCBI Taxonomy" id="489911"/>
    <lineage>
        <taxon>Archaea</taxon>
        <taxon>Methanobacteriati</taxon>
        <taxon>Methanobacteriota</taxon>
        <taxon>Stenosarchaea group</taxon>
        <taxon>Halobacteria</taxon>
        <taxon>Halobacteriales</taxon>
        <taxon>Halobacteriaceae</taxon>
    </lineage>
</organism>
<keyword evidence="3" id="KW-0804">Transcription</keyword>
<dbReference type="Gene3D" id="3.30.450.40">
    <property type="match status" value="1"/>
</dbReference>
<dbReference type="SUPFAM" id="SSF46785">
    <property type="entry name" value="Winged helix' DNA-binding domain"/>
    <property type="match status" value="1"/>
</dbReference>
<keyword evidence="2 7" id="KW-0238">DNA-binding</keyword>
<dbReference type="EMBL" id="JAGGKO010000002">
    <property type="protein sequence ID" value="MBP1954510.1"/>
    <property type="molecule type" value="Genomic_DNA"/>
</dbReference>
<reference evidence="7" key="3">
    <citation type="submission" date="2021-03" db="EMBL/GenBank/DDBJ databases">
        <title>Genomic Encyclopedia of Type Strains, Phase IV (KMG-IV): sequencing the most valuable type-strain genomes for metagenomic binning, comparative biology and taxonomic classification.</title>
        <authorList>
            <person name="Goeker M."/>
        </authorList>
    </citation>
    <scope>NUCLEOTIDE SEQUENCE</scope>
    <source>
        <strain evidence="7">DSM 22443</strain>
    </source>
</reference>
<dbReference type="InterPro" id="IPR050707">
    <property type="entry name" value="HTH_MetabolicPath_Reg"/>
</dbReference>
<dbReference type="InterPro" id="IPR014757">
    <property type="entry name" value="Tscrpt_reg_IclR_C"/>
</dbReference>
<dbReference type="SUPFAM" id="SSF55781">
    <property type="entry name" value="GAF domain-like"/>
    <property type="match status" value="1"/>
</dbReference>
<accession>A0A830FU52</accession>
<dbReference type="GO" id="GO:0003677">
    <property type="term" value="F:DNA binding"/>
    <property type="evidence" value="ECO:0007669"/>
    <property type="project" value="UniProtKB-KW"/>
</dbReference>
<dbReference type="OrthoDB" id="14763at2157"/>
<name>A0A830FU52_9EURY</name>
<dbReference type="InterPro" id="IPR005471">
    <property type="entry name" value="Tscrpt_reg_IclR_N"/>
</dbReference>
<evidence type="ECO:0000256" key="1">
    <source>
        <dbReference type="ARBA" id="ARBA00023015"/>
    </source>
</evidence>
<feature type="domain" description="HTH iclR-type" evidence="4">
    <location>
        <begin position="8"/>
        <end position="67"/>
    </location>
</feature>
<evidence type="ECO:0000313" key="7">
    <source>
        <dbReference type="EMBL" id="MBP1954510.1"/>
    </source>
</evidence>
<dbReference type="AlphaFoldDB" id="A0A830FU52"/>
<reference evidence="6" key="2">
    <citation type="submission" date="2020-09" db="EMBL/GenBank/DDBJ databases">
        <authorList>
            <person name="Sun Q."/>
            <person name="Ohkuma M."/>
        </authorList>
    </citation>
    <scope>NUCLEOTIDE SEQUENCE</scope>
    <source>
        <strain evidence="6">JCM 16108</strain>
    </source>
</reference>
<dbReference type="GO" id="GO:0045892">
    <property type="term" value="P:negative regulation of DNA-templated transcription"/>
    <property type="evidence" value="ECO:0007669"/>
    <property type="project" value="TreeGrafter"/>
</dbReference>
<dbReference type="GO" id="GO:0003700">
    <property type="term" value="F:DNA-binding transcription factor activity"/>
    <property type="evidence" value="ECO:0007669"/>
    <property type="project" value="TreeGrafter"/>
</dbReference>
<dbReference type="InterPro" id="IPR036388">
    <property type="entry name" value="WH-like_DNA-bd_sf"/>
</dbReference>
<protein>
    <submittedName>
        <fullName evidence="6 7">IclR family transcriptional regulator</fullName>
    </submittedName>
</protein>
<keyword evidence="8" id="KW-1185">Reference proteome</keyword>
<dbReference type="SMART" id="SM00346">
    <property type="entry name" value="HTH_ICLR"/>
    <property type="match status" value="1"/>
</dbReference>
<feature type="domain" description="IclR-ED" evidence="5">
    <location>
        <begin position="68"/>
        <end position="251"/>
    </location>
</feature>
<dbReference type="Gene3D" id="1.10.10.10">
    <property type="entry name" value="Winged helix-like DNA-binding domain superfamily/Winged helix DNA-binding domain"/>
    <property type="match status" value="1"/>
</dbReference>
<evidence type="ECO:0000256" key="2">
    <source>
        <dbReference type="ARBA" id="ARBA00023125"/>
    </source>
</evidence>
<dbReference type="Pfam" id="PF09339">
    <property type="entry name" value="HTH_IclR"/>
    <property type="match status" value="1"/>
</dbReference>
<evidence type="ECO:0000256" key="3">
    <source>
        <dbReference type="ARBA" id="ARBA00023163"/>
    </source>
</evidence>
<comment type="caution">
    <text evidence="6">The sequence shown here is derived from an EMBL/GenBank/DDBJ whole genome shotgun (WGS) entry which is preliminary data.</text>
</comment>
<evidence type="ECO:0000313" key="6">
    <source>
        <dbReference type="EMBL" id="GGM61687.1"/>
    </source>
</evidence>
<dbReference type="PROSITE" id="PS51078">
    <property type="entry name" value="ICLR_ED"/>
    <property type="match status" value="1"/>
</dbReference>
<dbReference type="PANTHER" id="PTHR30136">
    <property type="entry name" value="HELIX-TURN-HELIX TRANSCRIPTIONAL REGULATOR, ICLR FAMILY"/>
    <property type="match status" value="1"/>
</dbReference>
<dbReference type="InterPro" id="IPR029016">
    <property type="entry name" value="GAF-like_dom_sf"/>
</dbReference>
<evidence type="ECO:0000259" key="4">
    <source>
        <dbReference type="PROSITE" id="PS51077"/>
    </source>
</evidence>
<dbReference type="Proteomes" id="UP000614609">
    <property type="component" value="Unassembled WGS sequence"/>
</dbReference>
<dbReference type="RefSeq" id="WP_188870426.1">
    <property type="nucleotide sequence ID" value="NZ_BMOO01000002.1"/>
</dbReference>
<evidence type="ECO:0000313" key="8">
    <source>
        <dbReference type="Proteomes" id="UP000614609"/>
    </source>
</evidence>
<dbReference type="InterPro" id="IPR036390">
    <property type="entry name" value="WH_DNA-bd_sf"/>
</dbReference>
<keyword evidence="1" id="KW-0805">Transcription regulation</keyword>
<gene>
    <name evidence="6" type="ORF">GCM10009017_09660</name>
    <name evidence="7" type="ORF">J2752_001422</name>
</gene>
<evidence type="ECO:0000259" key="5">
    <source>
        <dbReference type="PROSITE" id="PS51078"/>
    </source>
</evidence>
<dbReference type="Pfam" id="PF01614">
    <property type="entry name" value="IclR_C"/>
    <property type="match status" value="1"/>
</dbReference>
<dbReference type="EMBL" id="BMOO01000002">
    <property type="protein sequence ID" value="GGM61687.1"/>
    <property type="molecule type" value="Genomic_DNA"/>
</dbReference>
<dbReference type="Proteomes" id="UP000765891">
    <property type="component" value="Unassembled WGS sequence"/>
</dbReference>
<dbReference type="PROSITE" id="PS51077">
    <property type="entry name" value="HTH_ICLR"/>
    <property type="match status" value="1"/>
</dbReference>
<reference evidence="6" key="1">
    <citation type="journal article" date="2014" name="Int. J. Syst. Evol. Microbiol.">
        <title>Complete genome sequence of Corynebacterium casei LMG S-19264T (=DSM 44701T), isolated from a smear-ripened cheese.</title>
        <authorList>
            <consortium name="US DOE Joint Genome Institute (JGI-PGF)"/>
            <person name="Walter F."/>
            <person name="Albersmeier A."/>
            <person name="Kalinowski J."/>
            <person name="Ruckert C."/>
        </authorList>
    </citation>
    <scope>NUCLEOTIDE SEQUENCE</scope>
    <source>
        <strain evidence="6">JCM 16108</strain>
    </source>
</reference>